<dbReference type="Proteomes" id="UP000442535">
    <property type="component" value="Unassembled WGS sequence"/>
</dbReference>
<sequence>MSFNTAPTATPRVGEALHQARWIIGGFLLLLVSAVVFGLISNPTDDNQLSIHNPRPNGAMALAEVLKDRGVKVHDVYTPRDASQLGENDLLVITGVRDLSEKHLQTLMESPTTNVLFLGTFAQSNRLEPYVSAVGESNPDGLAPRCKLPAAFEAGPLHGSRGSLEPLREPAAACYEVAPGKFAYLKFVRPGGLTVSFLSEGKSAQNQEITKGSNAAFLLNLMQPADRVGWVVGRTFQLSSPSGAGASPDMVPPAFTQALLLFFAALLVLGLAKGRRLGRIVKEELPVVVHGSETIQGRARMYRNMAAFETTAKHARSYTARKLGENLHLPTPLTAQALCWEVANYIDLPVPRVEEILLGRAPRNATELMGLLKDLNSLVQKTKRKEQK</sequence>
<accession>A0A7K0K321</accession>
<keyword evidence="1" id="KW-0472">Membrane</keyword>
<dbReference type="InterPro" id="IPR025646">
    <property type="entry name" value="DUF4350"/>
</dbReference>
<organism evidence="3 4">
    <name type="scientific">Mobiluncus porci</name>
    <dbReference type="NCBI Taxonomy" id="2652278"/>
    <lineage>
        <taxon>Bacteria</taxon>
        <taxon>Bacillati</taxon>
        <taxon>Actinomycetota</taxon>
        <taxon>Actinomycetes</taxon>
        <taxon>Actinomycetales</taxon>
        <taxon>Actinomycetaceae</taxon>
        <taxon>Mobiluncus</taxon>
    </lineage>
</organism>
<proteinExistence type="predicted"/>
<feature type="transmembrane region" description="Helical" evidence="1">
    <location>
        <begin position="20"/>
        <end position="40"/>
    </location>
</feature>
<feature type="transmembrane region" description="Helical" evidence="1">
    <location>
        <begin position="254"/>
        <end position="272"/>
    </location>
</feature>
<comment type="caution">
    <text evidence="3">The sequence shown here is derived from an EMBL/GenBank/DDBJ whole genome shotgun (WGS) entry which is preliminary data.</text>
</comment>
<gene>
    <name evidence="3" type="ORF">FYJ63_06485</name>
</gene>
<name>A0A7K0K321_9ACTO</name>
<dbReference type="RefSeq" id="WP_338106858.1">
    <property type="nucleotide sequence ID" value="NZ_VUMY01000010.1"/>
</dbReference>
<keyword evidence="4" id="KW-1185">Reference proteome</keyword>
<feature type="domain" description="DUF4350" evidence="2">
    <location>
        <begin position="52"/>
        <end position="221"/>
    </location>
</feature>
<evidence type="ECO:0000313" key="4">
    <source>
        <dbReference type="Proteomes" id="UP000442535"/>
    </source>
</evidence>
<protein>
    <submittedName>
        <fullName evidence="3">DUF4350 domain-containing protein</fullName>
    </submittedName>
</protein>
<dbReference type="Pfam" id="PF14258">
    <property type="entry name" value="DUF4350"/>
    <property type="match status" value="1"/>
</dbReference>
<evidence type="ECO:0000259" key="2">
    <source>
        <dbReference type="Pfam" id="PF14258"/>
    </source>
</evidence>
<keyword evidence="1" id="KW-0812">Transmembrane</keyword>
<evidence type="ECO:0000256" key="1">
    <source>
        <dbReference type="SAM" id="Phobius"/>
    </source>
</evidence>
<dbReference type="EMBL" id="VUMY01000010">
    <property type="protein sequence ID" value="MST49882.1"/>
    <property type="molecule type" value="Genomic_DNA"/>
</dbReference>
<evidence type="ECO:0000313" key="3">
    <source>
        <dbReference type="EMBL" id="MST49882.1"/>
    </source>
</evidence>
<dbReference type="AlphaFoldDB" id="A0A7K0K321"/>
<reference evidence="3 4" key="1">
    <citation type="submission" date="2019-08" db="EMBL/GenBank/DDBJ databases">
        <title>In-depth cultivation of the pig gut microbiome towards novel bacterial diversity and tailored functional studies.</title>
        <authorList>
            <person name="Wylensek D."/>
            <person name="Hitch T.C.A."/>
            <person name="Clavel T."/>
        </authorList>
    </citation>
    <scope>NUCLEOTIDE SEQUENCE [LARGE SCALE GENOMIC DNA]</scope>
    <source>
        <strain evidence="3 4">RF-GAM-744-WT-7</strain>
    </source>
</reference>
<keyword evidence="1" id="KW-1133">Transmembrane helix</keyword>